<proteinExistence type="predicted"/>
<organism evidence="1 2">
    <name type="scientific">Chaetomium tenue</name>
    <dbReference type="NCBI Taxonomy" id="1854479"/>
    <lineage>
        <taxon>Eukaryota</taxon>
        <taxon>Fungi</taxon>
        <taxon>Dikarya</taxon>
        <taxon>Ascomycota</taxon>
        <taxon>Pezizomycotina</taxon>
        <taxon>Sordariomycetes</taxon>
        <taxon>Sordariomycetidae</taxon>
        <taxon>Sordariales</taxon>
        <taxon>Chaetomiaceae</taxon>
        <taxon>Chaetomium</taxon>
    </lineage>
</organism>
<protein>
    <submittedName>
        <fullName evidence="1">Uncharacterized protein</fullName>
    </submittedName>
</protein>
<name>A0ACB7PFH7_9PEZI</name>
<sequence>MQRYSCQLNPQTVPLQPAPHLTWSVVGCTEAQSGSGFSAARPQIHRRHRSPFRPSKLFRGTIAAEIAASLALKPHHGASSTWGTAILPLLLLRMGVCKKRGRGYAGTVVDASRRNAQMPANAGSRNCPALAHGFSPPKHWPTSTDTSGANPS</sequence>
<dbReference type="Proteomes" id="UP000724584">
    <property type="component" value="Unassembled WGS sequence"/>
</dbReference>
<accession>A0ACB7PFH7</accession>
<reference evidence="1 2" key="1">
    <citation type="journal article" date="2021" name="Nat. Commun.">
        <title>Genetic determinants of endophytism in the Arabidopsis root mycobiome.</title>
        <authorList>
            <person name="Mesny F."/>
            <person name="Miyauchi S."/>
            <person name="Thiergart T."/>
            <person name="Pickel B."/>
            <person name="Atanasova L."/>
            <person name="Karlsson M."/>
            <person name="Huettel B."/>
            <person name="Barry K.W."/>
            <person name="Haridas S."/>
            <person name="Chen C."/>
            <person name="Bauer D."/>
            <person name="Andreopoulos W."/>
            <person name="Pangilinan J."/>
            <person name="LaButti K."/>
            <person name="Riley R."/>
            <person name="Lipzen A."/>
            <person name="Clum A."/>
            <person name="Drula E."/>
            <person name="Henrissat B."/>
            <person name="Kohler A."/>
            <person name="Grigoriev I.V."/>
            <person name="Martin F.M."/>
            <person name="Hacquard S."/>
        </authorList>
    </citation>
    <scope>NUCLEOTIDE SEQUENCE [LARGE SCALE GENOMIC DNA]</scope>
    <source>
        <strain evidence="1 2">MPI-SDFR-AT-0079</strain>
    </source>
</reference>
<comment type="caution">
    <text evidence="1">The sequence shown here is derived from an EMBL/GenBank/DDBJ whole genome shotgun (WGS) entry which is preliminary data.</text>
</comment>
<evidence type="ECO:0000313" key="1">
    <source>
        <dbReference type="EMBL" id="KAH6637072.1"/>
    </source>
</evidence>
<gene>
    <name evidence="1" type="ORF">F5144DRAFT_205470</name>
</gene>
<evidence type="ECO:0000313" key="2">
    <source>
        <dbReference type="Proteomes" id="UP000724584"/>
    </source>
</evidence>
<dbReference type="EMBL" id="JAGIZQ010000003">
    <property type="protein sequence ID" value="KAH6637072.1"/>
    <property type="molecule type" value="Genomic_DNA"/>
</dbReference>
<keyword evidence="2" id="KW-1185">Reference proteome</keyword>